<protein>
    <submittedName>
        <fullName evidence="3">DUF2399 domain-containing protein</fullName>
    </submittedName>
</protein>
<gene>
    <name evidence="3" type="ORF">DVR09_16380</name>
</gene>
<proteinExistence type="predicted"/>
<evidence type="ECO:0000259" key="1">
    <source>
        <dbReference type="Pfam" id="PF09983"/>
    </source>
</evidence>
<reference evidence="3 4" key="1">
    <citation type="submission" date="2018-07" db="EMBL/GenBank/DDBJ databases">
        <title>Genome sequence of Erythrobacter strain YH-07, an antagonistic bacterium isolated from Yellow Sea.</title>
        <authorList>
            <person name="Tang T."/>
            <person name="Liu Q."/>
            <person name="Sun X."/>
        </authorList>
    </citation>
    <scope>NUCLEOTIDE SEQUENCE [LARGE SCALE GENOMIC DNA]</scope>
    <source>
        <strain evidence="3 4">YH-07</strain>
        <plasmid evidence="3 4">unnamed</plasmid>
    </source>
</reference>
<sequence>MRPSDFPSNPAVKLLSTLFSRADRMKVNARMPSLKVDFGDATSAEVHTAEKLLVEAEKARAITIVRPKHAEHILQRIRLADAGALADFLGKRPAADKASAVLDRIAPLLEGAASWIQDEIEAGLLKWNRGDRAFRIEANNLDRIETFTKLLLAIDRGVDGVDLRTFSNEAGVDSKAFERHKGTIIQIARRAFDWEDASEEEVLQQLGFRPFFQLVHIKGPISVPSMNLDASAVHPFIGLPPGVGSMLQLRKPIKAILTVENLTSFNRHTREVDQPDVAVLYSSGFPGRPVVDALSRLAQIAPDATIHHWGDIDVGGIRIFRNIEQRIGRPVRPHLMNRDLAEQLGKPKEPKPALARIAGDNSGVADLADYLSKGQPKHLEQEIVSPQQVELPS</sequence>
<dbReference type="InterPro" id="IPR024537">
    <property type="entry name" value="DUF3322"/>
</dbReference>
<dbReference type="EMBL" id="CP031358">
    <property type="protein sequence ID" value="AXK44029.1"/>
    <property type="molecule type" value="Genomic_DNA"/>
</dbReference>
<accession>A0A345YJC7</accession>
<feature type="domain" description="DUF3322" evidence="2">
    <location>
        <begin position="70"/>
        <end position="186"/>
    </location>
</feature>
<evidence type="ECO:0000259" key="2">
    <source>
        <dbReference type="Pfam" id="PF11795"/>
    </source>
</evidence>
<dbReference type="AlphaFoldDB" id="A0A345YJC7"/>
<dbReference type="InterPro" id="IPR024534">
    <property type="entry name" value="JetD_C"/>
</dbReference>
<feature type="domain" description="Wadjet protein JetD C-terminal" evidence="1">
    <location>
        <begin position="248"/>
        <end position="387"/>
    </location>
</feature>
<name>A0A345YJC7_9SPHN</name>
<dbReference type="Proteomes" id="UP000254508">
    <property type="component" value="Plasmid unnamed"/>
</dbReference>
<organism evidence="3 4">
    <name type="scientific">Erythrobacter aureus</name>
    <dbReference type="NCBI Taxonomy" id="2182384"/>
    <lineage>
        <taxon>Bacteria</taxon>
        <taxon>Pseudomonadati</taxon>
        <taxon>Pseudomonadota</taxon>
        <taxon>Alphaproteobacteria</taxon>
        <taxon>Sphingomonadales</taxon>
        <taxon>Erythrobacteraceae</taxon>
        <taxon>Erythrobacter/Porphyrobacter group</taxon>
        <taxon>Erythrobacter</taxon>
    </lineage>
</organism>
<dbReference type="Pfam" id="PF09983">
    <property type="entry name" value="JetD_C"/>
    <property type="match status" value="1"/>
</dbReference>
<keyword evidence="3" id="KW-0614">Plasmid</keyword>
<dbReference type="Pfam" id="PF11795">
    <property type="entry name" value="DUF3322"/>
    <property type="match status" value="1"/>
</dbReference>
<evidence type="ECO:0000313" key="4">
    <source>
        <dbReference type="Proteomes" id="UP000254508"/>
    </source>
</evidence>
<keyword evidence="4" id="KW-1185">Reference proteome</keyword>
<dbReference type="KEGG" id="err:DVR09_16380"/>
<evidence type="ECO:0000313" key="3">
    <source>
        <dbReference type="EMBL" id="AXK44029.1"/>
    </source>
</evidence>
<dbReference type="OrthoDB" id="186173at2"/>
<geneLocation type="plasmid" evidence="3 4">
    <name>unnamed</name>
</geneLocation>